<dbReference type="PANTHER" id="PTHR37487:SF3">
    <property type="entry name" value="CLEAVAGE_POLYADENYLATION SPECIFICITY FACTOR A SUBUNIT N-TERMINAL DOMAIN-CONTAINING PROTEIN"/>
    <property type="match status" value="1"/>
</dbReference>
<feature type="region of interest" description="Disordered" evidence="1">
    <location>
        <begin position="118"/>
        <end position="195"/>
    </location>
</feature>
<dbReference type="PANTHER" id="PTHR37487">
    <property type="entry name" value="CHROMOSOME 1, WHOLE GENOME SHOTGUN SEQUENCE"/>
    <property type="match status" value="1"/>
</dbReference>
<organism evidence="3 4">
    <name type="scientific">Pseudozyma flocculosa</name>
    <dbReference type="NCBI Taxonomy" id="84751"/>
    <lineage>
        <taxon>Eukaryota</taxon>
        <taxon>Fungi</taxon>
        <taxon>Dikarya</taxon>
        <taxon>Basidiomycota</taxon>
        <taxon>Ustilaginomycotina</taxon>
        <taxon>Ustilaginomycetes</taxon>
        <taxon>Ustilaginales</taxon>
        <taxon>Ustilaginaceae</taxon>
        <taxon>Pseudozyma</taxon>
    </lineage>
</organism>
<dbReference type="Proteomes" id="UP000323386">
    <property type="component" value="Unassembled WGS sequence"/>
</dbReference>
<sequence>MQYSQGLVLLTGLAAAGFAYAQAFTANTPASLTQCRPVQLTWTGGQAPYFPRITAPGDINTVLKDFGQVDGNSLSWTVDQPEGQTVTFSVGDSAGNTANSGITPPILAGSASCLNGGAAGGSSSAAPSGSSSAAPSSSSASASSSMSSSAAASSSSARPSSSAASSSSASRPASSSAPAPSATQSSAPNSAASTRGASAVVAGVVGVAVAALL</sequence>
<feature type="signal peptide" evidence="2">
    <location>
        <begin position="1"/>
        <end position="21"/>
    </location>
</feature>
<reference evidence="3 4" key="1">
    <citation type="submission" date="2018-03" db="EMBL/GenBank/DDBJ databases">
        <authorList>
            <person name="Guldener U."/>
        </authorList>
    </citation>
    <scope>NUCLEOTIDE SEQUENCE [LARGE SCALE GENOMIC DNA]</scope>
    <source>
        <strain evidence="3 4">DAOM196992</strain>
    </source>
</reference>
<feature type="chain" id="PRO_5022889405" evidence="2">
    <location>
        <begin position="22"/>
        <end position="213"/>
    </location>
</feature>
<keyword evidence="2" id="KW-0732">Signal</keyword>
<evidence type="ECO:0000256" key="2">
    <source>
        <dbReference type="SAM" id="SignalP"/>
    </source>
</evidence>
<keyword evidence="4" id="KW-1185">Reference proteome</keyword>
<gene>
    <name evidence="3" type="ORF">PSFLO_07358</name>
</gene>
<name>A0A5C3FCJ9_9BASI</name>
<dbReference type="AlphaFoldDB" id="A0A5C3FCJ9"/>
<evidence type="ECO:0000313" key="3">
    <source>
        <dbReference type="EMBL" id="SPO41876.1"/>
    </source>
</evidence>
<protein>
    <submittedName>
        <fullName evidence="3">Uncharacterized protein</fullName>
    </submittedName>
</protein>
<dbReference type="EMBL" id="OOIP01000032">
    <property type="protein sequence ID" value="SPO41876.1"/>
    <property type="molecule type" value="Genomic_DNA"/>
</dbReference>
<dbReference type="OrthoDB" id="3362246at2759"/>
<proteinExistence type="predicted"/>
<accession>A0A5C3FCJ9</accession>
<evidence type="ECO:0000313" key="4">
    <source>
        <dbReference type="Proteomes" id="UP000323386"/>
    </source>
</evidence>
<evidence type="ECO:0000256" key="1">
    <source>
        <dbReference type="SAM" id="MobiDB-lite"/>
    </source>
</evidence>